<gene>
    <name evidence="2" type="ORF">GCM10007071_25030</name>
</gene>
<dbReference type="SUPFAM" id="SSF88723">
    <property type="entry name" value="PIN domain-like"/>
    <property type="match status" value="1"/>
</dbReference>
<evidence type="ECO:0000313" key="3">
    <source>
        <dbReference type="Proteomes" id="UP000601597"/>
    </source>
</evidence>
<name>A0ABQ3B3G1_9GAMM</name>
<dbReference type="PANTHER" id="PTHR34610:SF4">
    <property type="entry name" value="SLL8027 PROTEIN"/>
    <property type="match status" value="1"/>
</dbReference>
<dbReference type="NCBIfam" id="TIGR00305">
    <property type="entry name" value="putative toxin-antitoxin system toxin component, PIN family"/>
    <property type="match status" value="1"/>
</dbReference>
<organism evidence="2 3">
    <name type="scientific">Marinobacter zhanjiangensis</name>
    <dbReference type="NCBI Taxonomy" id="578215"/>
    <lineage>
        <taxon>Bacteria</taxon>
        <taxon>Pseudomonadati</taxon>
        <taxon>Pseudomonadota</taxon>
        <taxon>Gammaproteobacteria</taxon>
        <taxon>Pseudomonadales</taxon>
        <taxon>Marinobacteraceae</taxon>
        <taxon>Marinobacter</taxon>
    </lineage>
</organism>
<evidence type="ECO:0000259" key="1">
    <source>
        <dbReference type="Pfam" id="PF13470"/>
    </source>
</evidence>
<dbReference type="GO" id="GO:0003677">
    <property type="term" value="F:DNA binding"/>
    <property type="evidence" value="ECO:0007669"/>
    <property type="project" value="UniProtKB-KW"/>
</dbReference>
<sequence>MQVVLDTNVVISGMAFPASIPGKIIQAWRSGAIEVVLSDYILDEVRRVLPQLRNRHGMSDAEIDDLVDILGFLAEIVDPVTLPDNAVRDVRDTPVLGTLIASLHSHEVDYLITGDQDLLVLAERYPIITPSDFWARHGGL</sequence>
<dbReference type="EMBL" id="BMXV01000005">
    <property type="protein sequence ID" value="GGY76514.1"/>
    <property type="molecule type" value="Genomic_DNA"/>
</dbReference>
<dbReference type="Proteomes" id="UP000601597">
    <property type="component" value="Unassembled WGS sequence"/>
</dbReference>
<keyword evidence="3" id="KW-1185">Reference proteome</keyword>
<accession>A0ABQ3B3G1</accession>
<comment type="caution">
    <text evidence="2">The sequence shown here is derived from an EMBL/GenBank/DDBJ whole genome shotgun (WGS) entry which is preliminary data.</text>
</comment>
<evidence type="ECO:0000313" key="2">
    <source>
        <dbReference type="EMBL" id="GGY76514.1"/>
    </source>
</evidence>
<dbReference type="Pfam" id="PF13470">
    <property type="entry name" value="PIN_3"/>
    <property type="match status" value="1"/>
</dbReference>
<dbReference type="InterPro" id="IPR002716">
    <property type="entry name" value="PIN_dom"/>
</dbReference>
<dbReference type="InterPro" id="IPR002850">
    <property type="entry name" value="PIN_toxin-like"/>
</dbReference>
<protein>
    <submittedName>
        <fullName evidence="2">DNA-binding protein</fullName>
    </submittedName>
</protein>
<keyword evidence="2" id="KW-0238">DNA-binding</keyword>
<proteinExistence type="predicted"/>
<feature type="domain" description="PIN" evidence="1">
    <location>
        <begin position="3"/>
        <end position="116"/>
    </location>
</feature>
<dbReference type="PANTHER" id="PTHR34610">
    <property type="entry name" value="SSL7007 PROTEIN"/>
    <property type="match status" value="1"/>
</dbReference>
<dbReference type="InterPro" id="IPR029060">
    <property type="entry name" value="PIN-like_dom_sf"/>
</dbReference>
<reference evidence="3" key="1">
    <citation type="journal article" date="2019" name="Int. J. Syst. Evol. Microbiol.">
        <title>The Global Catalogue of Microorganisms (GCM) 10K type strain sequencing project: providing services to taxonomists for standard genome sequencing and annotation.</title>
        <authorList>
            <consortium name="The Broad Institute Genomics Platform"/>
            <consortium name="The Broad Institute Genome Sequencing Center for Infectious Disease"/>
            <person name="Wu L."/>
            <person name="Ma J."/>
        </authorList>
    </citation>
    <scope>NUCLEOTIDE SEQUENCE [LARGE SCALE GENOMIC DNA]</scope>
    <source>
        <strain evidence="3">KCTC 22280</strain>
    </source>
</reference>